<feature type="domain" description="T-SNARE coiled-coil homology" evidence="12">
    <location>
        <begin position="346"/>
        <end position="408"/>
    </location>
</feature>
<name>A0AAW0PLW0_9GOBI</name>
<evidence type="ECO:0000256" key="11">
    <source>
        <dbReference type="SAM" id="Phobius"/>
    </source>
</evidence>
<feature type="compositionally biased region" description="Basic residues" evidence="10">
    <location>
        <begin position="17"/>
        <end position="27"/>
    </location>
</feature>
<dbReference type="SUPFAM" id="SSF58038">
    <property type="entry name" value="SNARE fusion complex"/>
    <property type="match status" value="1"/>
</dbReference>
<keyword evidence="4" id="KW-0653">Protein transport</keyword>
<keyword evidence="7" id="KW-0175">Coiled coil</keyword>
<feature type="region of interest" description="Disordered" evidence="10">
    <location>
        <begin position="295"/>
        <end position="319"/>
    </location>
</feature>
<evidence type="ECO:0000259" key="12">
    <source>
        <dbReference type="PROSITE" id="PS50192"/>
    </source>
</evidence>
<evidence type="ECO:0000256" key="4">
    <source>
        <dbReference type="ARBA" id="ARBA00022927"/>
    </source>
</evidence>
<dbReference type="GO" id="GO:0005794">
    <property type="term" value="C:Golgi apparatus"/>
    <property type="evidence" value="ECO:0007669"/>
    <property type="project" value="UniProtKB-SubCell"/>
</dbReference>
<evidence type="ECO:0000256" key="1">
    <source>
        <dbReference type="ARBA" id="ARBA00009063"/>
    </source>
</evidence>
<dbReference type="InterPro" id="IPR010989">
    <property type="entry name" value="SNARE"/>
</dbReference>
<keyword evidence="14" id="KW-1185">Reference proteome</keyword>
<keyword evidence="2" id="KW-0813">Transport</keyword>
<dbReference type="GO" id="GO:0016020">
    <property type="term" value="C:membrane"/>
    <property type="evidence" value="ECO:0007669"/>
    <property type="project" value="InterPro"/>
</dbReference>
<dbReference type="SMART" id="SM00397">
    <property type="entry name" value="t_SNARE"/>
    <property type="match status" value="1"/>
</dbReference>
<organism evidence="13 14">
    <name type="scientific">Mugilogobius chulae</name>
    <name type="common">yellowstripe goby</name>
    <dbReference type="NCBI Taxonomy" id="88201"/>
    <lineage>
        <taxon>Eukaryota</taxon>
        <taxon>Metazoa</taxon>
        <taxon>Chordata</taxon>
        <taxon>Craniata</taxon>
        <taxon>Vertebrata</taxon>
        <taxon>Euteleostomi</taxon>
        <taxon>Actinopterygii</taxon>
        <taxon>Neopterygii</taxon>
        <taxon>Teleostei</taxon>
        <taxon>Neoteleostei</taxon>
        <taxon>Acanthomorphata</taxon>
        <taxon>Gobiaria</taxon>
        <taxon>Gobiiformes</taxon>
        <taxon>Gobioidei</taxon>
        <taxon>Gobiidae</taxon>
        <taxon>Gobionellinae</taxon>
        <taxon>Mugilogobius</taxon>
    </lineage>
</organism>
<keyword evidence="8 11" id="KW-0472">Membrane</keyword>
<feature type="transmembrane region" description="Helical" evidence="11">
    <location>
        <begin position="418"/>
        <end position="437"/>
    </location>
</feature>
<evidence type="ECO:0000256" key="8">
    <source>
        <dbReference type="ARBA" id="ARBA00023136"/>
    </source>
</evidence>
<feature type="compositionally biased region" description="Basic and acidic residues" evidence="10">
    <location>
        <begin position="28"/>
        <end position="57"/>
    </location>
</feature>
<protein>
    <recommendedName>
        <fullName evidence="12">t-SNARE coiled-coil homology domain-containing protein</fullName>
    </recommendedName>
</protein>
<dbReference type="Gene3D" id="1.20.58.90">
    <property type="match status" value="1"/>
</dbReference>
<dbReference type="CDD" id="cd21443">
    <property type="entry name" value="SNARE_NTD_STX6_STX10"/>
    <property type="match status" value="1"/>
</dbReference>
<comment type="subcellular location">
    <subcellularLocation>
        <location evidence="9">Golgi apparatus</location>
        <location evidence="9">trans-Golgi network membrane</location>
        <topology evidence="9">Single-pass type IV membrane protein</topology>
    </subcellularLocation>
</comment>
<sequence>MLRAQREKRGERERERERKRRKGRRERGRRDRQRDMKEGEGRERWGRERGGARERREREENINLSICYWLKESERGEGGGGKIEKEDEKKSERKSKREDEKKGKRKKRERGRDKVRGQKEGKRERKEKRERERRVVEQKQGEGERGLEKEKKKRGKKTERKERTYRVEGGAKRDKDCCHTPRTRTAWEAEASIMSVEDPFFVVKGEVQKALSRARGLFERWEELLEDGTQVSRDELDWSTNELRNCLRAIDWDLEDLSETISIVESNPGKFRLGDNELQERRDFVERTRKSVQEMKEQLSSPSAVAQAEKKNRQALISSGERSTGLEAHLVSANSRYIQEQQEQQQLIMQEQDEQLELVSGSIRVLKDMSGRIGDELDDQAVMLEDFGDEMDQTSSRMDSVLKKLEKVSHMTSSRRQWCAIGVLVAIMIVVLILFFAL</sequence>
<dbReference type="InterPro" id="IPR015260">
    <property type="entry name" value="Syntaxin-6/10/61_N"/>
</dbReference>
<dbReference type="SUPFAM" id="SSF47661">
    <property type="entry name" value="t-snare proteins"/>
    <property type="match status" value="1"/>
</dbReference>
<feature type="region of interest" description="Disordered" evidence="10">
    <location>
        <begin position="1"/>
        <end position="57"/>
    </location>
</feature>
<dbReference type="EMBL" id="JBBPFD010000004">
    <property type="protein sequence ID" value="KAK7930607.1"/>
    <property type="molecule type" value="Genomic_DNA"/>
</dbReference>
<evidence type="ECO:0000256" key="5">
    <source>
        <dbReference type="ARBA" id="ARBA00022989"/>
    </source>
</evidence>
<dbReference type="GO" id="GO:0015031">
    <property type="term" value="P:protein transport"/>
    <property type="evidence" value="ECO:0007669"/>
    <property type="project" value="UniProtKB-KW"/>
</dbReference>
<dbReference type="AlphaFoldDB" id="A0AAW0PLW0"/>
<dbReference type="FunFam" id="1.20.58.90:FF:000004">
    <property type="entry name" value="Syntaxin 10"/>
    <property type="match status" value="1"/>
</dbReference>
<proteinExistence type="inferred from homology"/>
<reference evidence="14" key="1">
    <citation type="submission" date="2024-04" db="EMBL/GenBank/DDBJ databases">
        <title>Salinicola lusitanus LLJ914,a marine bacterium isolated from the Okinawa Trough.</title>
        <authorList>
            <person name="Li J."/>
        </authorList>
    </citation>
    <scope>NUCLEOTIDE SEQUENCE [LARGE SCALE GENOMIC DNA]</scope>
</reference>
<feature type="compositionally biased region" description="Basic and acidic residues" evidence="10">
    <location>
        <begin position="71"/>
        <end position="102"/>
    </location>
</feature>
<dbReference type="FunFam" id="1.20.5.110:FF:000006">
    <property type="entry name" value="Syntaxin 6"/>
    <property type="match status" value="1"/>
</dbReference>
<comment type="caution">
    <text evidence="13">The sequence shown here is derived from an EMBL/GenBank/DDBJ whole genome shotgun (WGS) entry which is preliminary data.</text>
</comment>
<evidence type="ECO:0000313" key="13">
    <source>
        <dbReference type="EMBL" id="KAK7930607.1"/>
    </source>
</evidence>
<dbReference type="GO" id="GO:0048193">
    <property type="term" value="P:Golgi vesicle transport"/>
    <property type="evidence" value="ECO:0007669"/>
    <property type="project" value="InterPro"/>
</dbReference>
<dbReference type="PROSITE" id="PS50096">
    <property type="entry name" value="IQ"/>
    <property type="match status" value="1"/>
</dbReference>
<comment type="similarity">
    <text evidence="1">Belongs to the syntaxin family.</text>
</comment>
<feature type="compositionally biased region" description="Basic and acidic residues" evidence="10">
    <location>
        <begin position="110"/>
        <end position="150"/>
    </location>
</feature>
<feature type="compositionally biased region" description="Basic and acidic residues" evidence="10">
    <location>
        <begin position="1"/>
        <end position="16"/>
    </location>
</feature>
<accession>A0AAW0PLW0</accession>
<keyword evidence="6" id="KW-0333">Golgi apparatus</keyword>
<feature type="region of interest" description="Disordered" evidence="10">
    <location>
        <begin position="69"/>
        <end position="176"/>
    </location>
</feature>
<evidence type="ECO:0000256" key="6">
    <source>
        <dbReference type="ARBA" id="ARBA00023034"/>
    </source>
</evidence>
<evidence type="ECO:0000256" key="10">
    <source>
        <dbReference type="SAM" id="MobiDB-lite"/>
    </source>
</evidence>
<dbReference type="Pfam" id="PF05739">
    <property type="entry name" value="SNARE"/>
    <property type="match status" value="1"/>
</dbReference>
<evidence type="ECO:0000256" key="9">
    <source>
        <dbReference type="ARBA" id="ARBA00037801"/>
    </source>
</evidence>
<feature type="compositionally biased region" description="Basic and acidic residues" evidence="10">
    <location>
        <begin position="159"/>
        <end position="176"/>
    </location>
</feature>
<dbReference type="Proteomes" id="UP001460270">
    <property type="component" value="Unassembled WGS sequence"/>
</dbReference>
<dbReference type="InterPro" id="IPR000727">
    <property type="entry name" value="T_SNARE_dom"/>
</dbReference>
<keyword evidence="5 11" id="KW-1133">Transmembrane helix</keyword>
<keyword evidence="3 11" id="KW-0812">Transmembrane</keyword>
<dbReference type="Pfam" id="PF09177">
    <property type="entry name" value="STX6_10_61_N"/>
    <property type="match status" value="1"/>
</dbReference>
<gene>
    <name evidence="13" type="ORF">WMY93_007002</name>
</gene>
<evidence type="ECO:0000313" key="14">
    <source>
        <dbReference type="Proteomes" id="UP001460270"/>
    </source>
</evidence>
<dbReference type="CDD" id="cd15851">
    <property type="entry name" value="SNARE_Syntaxin6"/>
    <property type="match status" value="1"/>
</dbReference>
<evidence type="ECO:0000256" key="2">
    <source>
        <dbReference type="ARBA" id="ARBA00022448"/>
    </source>
</evidence>
<dbReference type="PROSITE" id="PS50192">
    <property type="entry name" value="T_SNARE"/>
    <property type="match status" value="1"/>
</dbReference>
<evidence type="ECO:0000256" key="3">
    <source>
        <dbReference type="ARBA" id="ARBA00022692"/>
    </source>
</evidence>
<dbReference type="Gene3D" id="1.20.5.110">
    <property type="match status" value="1"/>
</dbReference>
<evidence type="ECO:0000256" key="7">
    <source>
        <dbReference type="ARBA" id="ARBA00023054"/>
    </source>
</evidence>